<feature type="compositionally biased region" description="Pro residues" evidence="1">
    <location>
        <begin position="405"/>
        <end position="417"/>
    </location>
</feature>
<evidence type="ECO:0000256" key="2">
    <source>
        <dbReference type="SAM" id="Phobius"/>
    </source>
</evidence>
<accession>A0A7W8QRN0</accession>
<proteinExistence type="predicted"/>
<evidence type="ECO:0000256" key="1">
    <source>
        <dbReference type="SAM" id="MobiDB-lite"/>
    </source>
</evidence>
<organism evidence="3 4">
    <name type="scientific">Nocardiopsis composta</name>
    <dbReference type="NCBI Taxonomy" id="157465"/>
    <lineage>
        <taxon>Bacteria</taxon>
        <taxon>Bacillati</taxon>
        <taxon>Actinomycetota</taxon>
        <taxon>Actinomycetes</taxon>
        <taxon>Streptosporangiales</taxon>
        <taxon>Nocardiopsidaceae</taxon>
        <taxon>Nocardiopsis</taxon>
    </lineage>
</organism>
<feature type="non-terminal residue" evidence="3">
    <location>
        <position position="446"/>
    </location>
</feature>
<keyword evidence="2" id="KW-0472">Membrane</keyword>
<feature type="transmembrane region" description="Helical" evidence="2">
    <location>
        <begin position="25"/>
        <end position="47"/>
    </location>
</feature>
<evidence type="ECO:0000313" key="3">
    <source>
        <dbReference type="EMBL" id="MBB5435196.1"/>
    </source>
</evidence>
<keyword evidence="4" id="KW-1185">Reference proteome</keyword>
<feature type="compositionally biased region" description="Low complexity" evidence="1">
    <location>
        <begin position="418"/>
        <end position="446"/>
    </location>
</feature>
<protein>
    <submittedName>
        <fullName evidence="3">Uncharacterized protein</fullName>
    </submittedName>
</protein>
<feature type="transmembrane region" description="Helical" evidence="2">
    <location>
        <begin position="175"/>
        <end position="195"/>
    </location>
</feature>
<dbReference type="Proteomes" id="UP000572635">
    <property type="component" value="Unassembled WGS sequence"/>
</dbReference>
<dbReference type="AlphaFoldDB" id="A0A7W8QRN0"/>
<gene>
    <name evidence="3" type="ORF">HDA36_005280</name>
</gene>
<feature type="transmembrane region" description="Helical" evidence="2">
    <location>
        <begin position="311"/>
        <end position="329"/>
    </location>
</feature>
<keyword evidence="2" id="KW-0812">Transmembrane</keyword>
<feature type="transmembrane region" description="Helical" evidence="2">
    <location>
        <begin position="150"/>
        <end position="169"/>
    </location>
</feature>
<feature type="transmembrane region" description="Helical" evidence="2">
    <location>
        <begin position="207"/>
        <end position="230"/>
    </location>
</feature>
<sequence length="446" mass="47338">MDEAELPDCSLLDVKCHVTNWFRDFALGALDPAFAWIAGIAFGIPPVPEGVEGLWSGVLAVTNILFVLLVLAGGGVVMAHGTVQTRYGPGEVLGRTAFAFIASNASLWISREMLRAANGISRGIAAMAINPDEAAERLHERMSVIAMEGVVFLVLILVALVVLLVVWIIADVVRIAMSIVLVVAAPALLVFHALPQTNRIAALWWRSMAGLCAIPIGQSLAFSALMKLFFEGQLRFFGHYPLDDAGGQAAGAGDGGVARAMAIAPMVLPADRADGTTPLFDLILFLVLVYIQIRIPFWVMKLVWAPGPGSSPIMALAKGVAAMILFRHLSGLKFPKPGPSWGIDLRKPRALPPGRRTPALLNGKNPARIEGGPGRRPGELPSAPPKAPRELGPGRADARRDDWRTPPPHEPGRPRPAGPGTFPMPGAERPTTGGPRPRPAGGNTAP</sequence>
<dbReference type="EMBL" id="JACHDB010000001">
    <property type="protein sequence ID" value="MBB5435196.1"/>
    <property type="molecule type" value="Genomic_DNA"/>
</dbReference>
<evidence type="ECO:0000313" key="4">
    <source>
        <dbReference type="Proteomes" id="UP000572635"/>
    </source>
</evidence>
<feature type="transmembrane region" description="Helical" evidence="2">
    <location>
        <begin position="280"/>
        <end position="299"/>
    </location>
</feature>
<name>A0A7W8QRN0_9ACTN</name>
<reference evidence="3 4" key="1">
    <citation type="submission" date="2020-08" db="EMBL/GenBank/DDBJ databases">
        <title>Sequencing the genomes of 1000 actinobacteria strains.</title>
        <authorList>
            <person name="Klenk H.-P."/>
        </authorList>
    </citation>
    <scope>NUCLEOTIDE SEQUENCE [LARGE SCALE GENOMIC DNA]</scope>
    <source>
        <strain evidence="3 4">DSM 44551</strain>
    </source>
</reference>
<feature type="region of interest" description="Disordered" evidence="1">
    <location>
        <begin position="337"/>
        <end position="446"/>
    </location>
</feature>
<keyword evidence="2" id="KW-1133">Transmembrane helix</keyword>
<comment type="caution">
    <text evidence="3">The sequence shown here is derived from an EMBL/GenBank/DDBJ whole genome shotgun (WGS) entry which is preliminary data.</text>
</comment>
<feature type="transmembrane region" description="Helical" evidence="2">
    <location>
        <begin position="53"/>
        <end position="77"/>
    </location>
</feature>